<reference evidence="2" key="1">
    <citation type="submission" date="2021-01" db="EMBL/GenBank/DDBJ databases">
        <authorList>
            <person name="Corre E."/>
            <person name="Pelletier E."/>
            <person name="Niang G."/>
            <person name="Scheremetjew M."/>
            <person name="Finn R."/>
            <person name="Kale V."/>
            <person name="Holt S."/>
            <person name="Cochrane G."/>
            <person name="Meng A."/>
            <person name="Brown T."/>
            <person name="Cohen L."/>
        </authorList>
    </citation>
    <scope>NUCLEOTIDE SEQUENCE</scope>
    <source>
        <strain evidence="2">CCMP1381</strain>
    </source>
</reference>
<proteinExistence type="predicted"/>
<evidence type="ECO:0008006" key="3">
    <source>
        <dbReference type="Google" id="ProtNLM"/>
    </source>
</evidence>
<dbReference type="AlphaFoldDB" id="A0A7S2GJY0"/>
<gene>
    <name evidence="2" type="ORF">DSPE1174_LOCUS23368</name>
</gene>
<name>A0A7S2GJY0_9STRA</name>
<keyword evidence="1" id="KW-0732">Signal</keyword>
<dbReference type="EMBL" id="HBGS01045247">
    <property type="protein sequence ID" value="CAD9457566.1"/>
    <property type="molecule type" value="Transcribed_RNA"/>
</dbReference>
<sequence length="247" mass="27407">MGNPKKQWILALFASFVLGTLMAVAAGSMTLMESRNITAEPHLRANCTELDSQIAKTEEMTSQLDNQIAGKGEMPMTISKMGSTNQQSIQRLVAGGPSLHSSSFLLSNADKKYCKPAHLLVTKDGNIIIHLGKPKKPGTVVWPMPGSETENTFDIDEKAEVLWSSKCLKNNTPWWSKLKSKHTNHGSFELRVGFHGVLAMTNTETRRIVWRSTKKKFPRANYVASLNCSTGHIDVELEDKLIWTSAH</sequence>
<protein>
    <recommendedName>
        <fullName evidence="3">Bulb-type lectin domain-containing protein</fullName>
    </recommendedName>
</protein>
<accession>A0A7S2GJY0</accession>
<feature type="signal peptide" evidence="1">
    <location>
        <begin position="1"/>
        <end position="19"/>
    </location>
</feature>
<evidence type="ECO:0000313" key="2">
    <source>
        <dbReference type="EMBL" id="CAD9457566.1"/>
    </source>
</evidence>
<evidence type="ECO:0000256" key="1">
    <source>
        <dbReference type="SAM" id="SignalP"/>
    </source>
</evidence>
<organism evidence="2">
    <name type="scientific">Octactis speculum</name>
    <dbReference type="NCBI Taxonomy" id="3111310"/>
    <lineage>
        <taxon>Eukaryota</taxon>
        <taxon>Sar</taxon>
        <taxon>Stramenopiles</taxon>
        <taxon>Ochrophyta</taxon>
        <taxon>Dictyochophyceae</taxon>
        <taxon>Dictyochales</taxon>
        <taxon>Dictyochaceae</taxon>
        <taxon>Octactis</taxon>
    </lineage>
</organism>
<feature type="chain" id="PRO_5030504339" description="Bulb-type lectin domain-containing protein" evidence="1">
    <location>
        <begin position="20"/>
        <end position="247"/>
    </location>
</feature>